<reference evidence="7" key="2">
    <citation type="submission" date="2020-09" db="EMBL/GenBank/DDBJ databases">
        <authorList>
            <person name="Sun Q."/>
            <person name="Sedlacek I."/>
        </authorList>
    </citation>
    <scope>NUCLEOTIDE SEQUENCE</scope>
    <source>
        <strain evidence="7">CCM 7217</strain>
    </source>
</reference>
<dbReference type="InterPro" id="IPR002033">
    <property type="entry name" value="TatC"/>
</dbReference>
<organism evidence="7 8">
    <name type="scientific">Haloferax sulfurifontis</name>
    <dbReference type="NCBI Taxonomy" id="255616"/>
    <lineage>
        <taxon>Archaea</taxon>
        <taxon>Methanobacteriati</taxon>
        <taxon>Methanobacteriota</taxon>
        <taxon>Stenosarchaea group</taxon>
        <taxon>Halobacteria</taxon>
        <taxon>Halobacteriales</taxon>
        <taxon>Haloferacaceae</taxon>
        <taxon>Haloferax</taxon>
    </lineage>
</organism>
<keyword evidence="3 5" id="KW-1133">Transmembrane helix</keyword>
<comment type="similarity">
    <text evidence="5">Belongs to the TatC family.</text>
</comment>
<gene>
    <name evidence="5" type="primary">tatC</name>
    <name evidence="7" type="ORF">GCM10007209_11690</name>
</gene>
<evidence type="ECO:0000256" key="3">
    <source>
        <dbReference type="ARBA" id="ARBA00022989"/>
    </source>
</evidence>
<reference evidence="7" key="1">
    <citation type="journal article" date="2014" name="Int. J. Syst. Evol. Microbiol.">
        <title>Complete genome sequence of Corynebacterium casei LMG S-19264T (=DSM 44701T), isolated from a smear-ripened cheese.</title>
        <authorList>
            <consortium name="US DOE Joint Genome Institute (JGI-PGF)"/>
            <person name="Walter F."/>
            <person name="Albersmeier A."/>
            <person name="Kalinowski J."/>
            <person name="Ruckert C."/>
        </authorList>
    </citation>
    <scope>NUCLEOTIDE SEQUENCE</scope>
    <source>
        <strain evidence="7">CCM 7217</strain>
    </source>
</reference>
<dbReference type="Proteomes" id="UP000646833">
    <property type="component" value="Unassembled WGS sequence"/>
</dbReference>
<accession>A0A830DXX7</accession>
<dbReference type="GO" id="GO:0009977">
    <property type="term" value="F:proton motive force dependent protein transmembrane transporter activity"/>
    <property type="evidence" value="ECO:0007669"/>
    <property type="project" value="TreeGrafter"/>
</dbReference>
<feature type="transmembrane region" description="Helical" evidence="5">
    <location>
        <begin position="266"/>
        <end position="286"/>
    </location>
</feature>
<proteinExistence type="inferred from homology"/>
<dbReference type="PRINTS" id="PR01840">
    <property type="entry name" value="TATCFAMILY"/>
</dbReference>
<evidence type="ECO:0000313" key="7">
    <source>
        <dbReference type="EMBL" id="GGC51709.1"/>
    </source>
</evidence>
<sequence>MADEERDTGLSAADDETDASGDADQRSSDESGDDGPSSSDGPVYGRVTPRDEAVTDGFDDGETDDAPDETDDDGASGDTDDPDDGDDSASGDADEPRLLADDEHTSHVPEGTYDDSREEPADAGAGPNAAADGATPALSGEDEVNGVAPSTAPVEDDFDDEDVGGLVGEAPESDQEMPLTAHIEEMIRRLAVVLGVAGAITLVLFPGADILNALVDTQAAFGVHIPSATDVINFLWNSHIPGAETIVDRRPRLYGPLELILTKLKVAGLAGTVIGLPVFVYETYLFMRPGLYPKERRYYLAAVPTSLILALVGVLFAHFVVLPAIFAYFTSYTEGTAVVAFGLKETFNLILILMGYMAVVFQIPLFVELAIMMNLVTRRWLEDRRLLFWGAFLGLAFLVSPDPTGMAPIIIGATMIVLFEGTLAALRWTGN</sequence>
<keyword evidence="5" id="KW-1003">Cell membrane</keyword>
<dbReference type="GO" id="GO:0043953">
    <property type="term" value="P:protein transport by the Tat complex"/>
    <property type="evidence" value="ECO:0007669"/>
    <property type="project" value="UniProtKB-UniRule"/>
</dbReference>
<evidence type="ECO:0000256" key="5">
    <source>
        <dbReference type="HAMAP-Rule" id="MF_00902"/>
    </source>
</evidence>
<dbReference type="Pfam" id="PF00902">
    <property type="entry name" value="TatC"/>
    <property type="match status" value="1"/>
</dbReference>
<keyword evidence="5" id="KW-0811">Translocation</keyword>
<keyword evidence="2 5" id="KW-0812">Transmembrane</keyword>
<evidence type="ECO:0000256" key="6">
    <source>
        <dbReference type="SAM" id="MobiDB-lite"/>
    </source>
</evidence>
<dbReference type="PANTHER" id="PTHR30371:SF0">
    <property type="entry name" value="SEC-INDEPENDENT PROTEIN TRANSLOCASE PROTEIN TATC, CHLOROPLASTIC-RELATED"/>
    <property type="match status" value="1"/>
</dbReference>
<feature type="compositionally biased region" description="Acidic residues" evidence="6">
    <location>
        <begin position="57"/>
        <end position="93"/>
    </location>
</feature>
<dbReference type="GO" id="GO:0033281">
    <property type="term" value="C:TAT protein transport complex"/>
    <property type="evidence" value="ECO:0007669"/>
    <property type="project" value="UniProtKB-UniRule"/>
</dbReference>
<keyword evidence="5" id="KW-0653">Protein transport</keyword>
<evidence type="ECO:0000256" key="4">
    <source>
        <dbReference type="ARBA" id="ARBA00023136"/>
    </source>
</evidence>
<name>A0A830DXX7_9EURY</name>
<feature type="transmembrane region" description="Helical" evidence="5">
    <location>
        <begin position="349"/>
        <end position="372"/>
    </location>
</feature>
<feature type="transmembrane region" description="Helical" evidence="5">
    <location>
        <begin position="190"/>
        <end position="208"/>
    </location>
</feature>
<feature type="transmembrane region" description="Helical" evidence="5">
    <location>
        <begin position="384"/>
        <end position="400"/>
    </location>
</feature>
<feature type="compositionally biased region" description="Low complexity" evidence="6">
    <location>
        <begin position="122"/>
        <end position="137"/>
    </location>
</feature>
<feature type="compositionally biased region" description="Acidic residues" evidence="6">
    <location>
        <begin position="154"/>
        <end position="163"/>
    </location>
</feature>
<comment type="subunit">
    <text evidence="5">Forms a complex with TatA.</text>
</comment>
<evidence type="ECO:0000313" key="8">
    <source>
        <dbReference type="Proteomes" id="UP000646833"/>
    </source>
</evidence>
<feature type="transmembrane region" description="Helical" evidence="5">
    <location>
        <begin position="298"/>
        <end position="329"/>
    </location>
</feature>
<comment type="function">
    <text evidence="5">Part of the twin-arginine translocation (Tat) system that transports large folded proteins containing a characteristic twin-arginine motif in their signal peptide across membranes.</text>
</comment>
<keyword evidence="5" id="KW-0813">Transport</keyword>
<protein>
    <recommendedName>
        <fullName evidence="5">Sec-independent protein translocase protein TatC</fullName>
    </recommendedName>
</protein>
<dbReference type="EMBL" id="BMCI01000002">
    <property type="protein sequence ID" value="GGC51709.1"/>
    <property type="molecule type" value="Genomic_DNA"/>
</dbReference>
<keyword evidence="4 5" id="KW-0472">Membrane</keyword>
<dbReference type="RefSeq" id="WP_188423420.1">
    <property type="nucleotide sequence ID" value="NZ_BMCI01000002.1"/>
</dbReference>
<dbReference type="PANTHER" id="PTHR30371">
    <property type="entry name" value="SEC-INDEPENDENT PROTEIN TRANSLOCASE PROTEIN TATC"/>
    <property type="match status" value="1"/>
</dbReference>
<dbReference type="AlphaFoldDB" id="A0A830DXX7"/>
<comment type="caution">
    <text evidence="7">The sequence shown here is derived from an EMBL/GenBank/DDBJ whole genome shotgun (WGS) entry which is preliminary data.</text>
</comment>
<evidence type="ECO:0000256" key="1">
    <source>
        <dbReference type="ARBA" id="ARBA00004141"/>
    </source>
</evidence>
<evidence type="ECO:0000256" key="2">
    <source>
        <dbReference type="ARBA" id="ARBA00022692"/>
    </source>
</evidence>
<feature type="transmembrane region" description="Helical" evidence="5">
    <location>
        <begin position="406"/>
        <end position="426"/>
    </location>
</feature>
<feature type="region of interest" description="Disordered" evidence="6">
    <location>
        <begin position="1"/>
        <end position="175"/>
    </location>
</feature>
<comment type="subcellular location">
    <subcellularLocation>
        <location evidence="5">Cell membrane</location>
        <topology evidence="5">Multi-pass membrane protein</topology>
    </subcellularLocation>
    <subcellularLocation>
        <location evidence="1">Membrane</location>
        <topology evidence="1">Multi-pass membrane protein</topology>
    </subcellularLocation>
</comment>
<dbReference type="HAMAP" id="MF_00902">
    <property type="entry name" value="TatC"/>
    <property type="match status" value="1"/>
</dbReference>
<feature type="compositionally biased region" description="Basic and acidic residues" evidence="6">
    <location>
        <begin position="94"/>
        <end position="107"/>
    </location>
</feature>
<dbReference type="GO" id="GO:0065002">
    <property type="term" value="P:intracellular protein transmembrane transport"/>
    <property type="evidence" value="ECO:0007669"/>
    <property type="project" value="TreeGrafter"/>
</dbReference>